<organism evidence="2">
    <name type="scientific">marine metagenome</name>
    <dbReference type="NCBI Taxonomy" id="408172"/>
    <lineage>
        <taxon>unclassified sequences</taxon>
        <taxon>metagenomes</taxon>
        <taxon>ecological metagenomes</taxon>
    </lineage>
</organism>
<keyword evidence="1" id="KW-0472">Membrane</keyword>
<feature type="transmembrane region" description="Helical" evidence="1">
    <location>
        <begin position="12"/>
        <end position="34"/>
    </location>
</feature>
<sequence>MEKQKDSNRRSFLRGALVAAGATSATILTAGTAVGKAGKITSDKSAGPILYRRTKESERYYKTLYT</sequence>
<dbReference type="AlphaFoldDB" id="A0A381ZPW6"/>
<name>A0A381ZPW6_9ZZZZ</name>
<dbReference type="EMBL" id="UINC01022194">
    <property type="protein sequence ID" value="SVA91305.1"/>
    <property type="molecule type" value="Genomic_DNA"/>
</dbReference>
<dbReference type="InterPro" id="IPR006311">
    <property type="entry name" value="TAT_signal"/>
</dbReference>
<dbReference type="PROSITE" id="PS51318">
    <property type="entry name" value="TAT"/>
    <property type="match status" value="1"/>
</dbReference>
<reference evidence="2" key="1">
    <citation type="submission" date="2018-05" db="EMBL/GenBank/DDBJ databases">
        <authorList>
            <person name="Lanie J.A."/>
            <person name="Ng W.-L."/>
            <person name="Kazmierczak K.M."/>
            <person name="Andrzejewski T.M."/>
            <person name="Davidsen T.M."/>
            <person name="Wayne K.J."/>
            <person name="Tettelin H."/>
            <person name="Glass J.I."/>
            <person name="Rusch D."/>
            <person name="Podicherti R."/>
            <person name="Tsui H.-C.T."/>
            <person name="Winkler M.E."/>
        </authorList>
    </citation>
    <scope>NUCLEOTIDE SEQUENCE</scope>
</reference>
<keyword evidence="1" id="KW-0812">Transmembrane</keyword>
<proteinExistence type="predicted"/>
<evidence type="ECO:0000313" key="2">
    <source>
        <dbReference type="EMBL" id="SVA91305.1"/>
    </source>
</evidence>
<protein>
    <recommendedName>
        <fullName evidence="3">Ubiquitinol-cytochrome C reductase Fe-S subunit TAT signal domain-containing protein</fullName>
    </recommendedName>
</protein>
<keyword evidence="1" id="KW-1133">Transmembrane helix</keyword>
<evidence type="ECO:0008006" key="3">
    <source>
        <dbReference type="Google" id="ProtNLM"/>
    </source>
</evidence>
<evidence type="ECO:0000256" key="1">
    <source>
        <dbReference type="SAM" id="Phobius"/>
    </source>
</evidence>
<accession>A0A381ZPW6</accession>
<gene>
    <name evidence="2" type="ORF">METZ01_LOCUS144159</name>
</gene>